<dbReference type="Proteomes" id="UP000664882">
    <property type="component" value="Unassembled WGS sequence"/>
</dbReference>
<dbReference type="RefSeq" id="WP_208004885.1">
    <property type="nucleotide sequence ID" value="NZ_JAGDFX010000005.1"/>
</dbReference>
<organism evidence="2 3">
    <name type="scientific">Oceanisphaera pacifica</name>
    <dbReference type="NCBI Taxonomy" id="2818389"/>
    <lineage>
        <taxon>Bacteria</taxon>
        <taxon>Pseudomonadati</taxon>
        <taxon>Pseudomonadota</taxon>
        <taxon>Gammaproteobacteria</taxon>
        <taxon>Aeromonadales</taxon>
        <taxon>Aeromonadaceae</taxon>
        <taxon>Oceanisphaera</taxon>
    </lineage>
</organism>
<protein>
    <submittedName>
        <fullName evidence="2">Uncharacterized protein</fullName>
    </submittedName>
</protein>
<keyword evidence="3" id="KW-1185">Reference proteome</keyword>
<proteinExistence type="predicted"/>
<dbReference type="EMBL" id="JAGDFX010000005">
    <property type="protein sequence ID" value="MBO1519080.1"/>
    <property type="molecule type" value="Genomic_DNA"/>
</dbReference>
<comment type="caution">
    <text evidence="2">The sequence shown here is derived from an EMBL/GenBank/DDBJ whole genome shotgun (WGS) entry which is preliminary data.</text>
</comment>
<feature type="region of interest" description="Disordered" evidence="1">
    <location>
        <begin position="49"/>
        <end position="71"/>
    </location>
</feature>
<gene>
    <name evidence="2" type="ORF">J3U76_05440</name>
</gene>
<evidence type="ECO:0000313" key="2">
    <source>
        <dbReference type="EMBL" id="MBO1519080.1"/>
    </source>
</evidence>
<reference evidence="2 3" key="1">
    <citation type="submission" date="2021-03" db="EMBL/GenBank/DDBJ databases">
        <title>Oceanisphaera sp. nov., isolated from the intestine.</title>
        <authorList>
            <person name="Zhao L.-H."/>
            <person name="Shi L.-F."/>
        </authorList>
    </citation>
    <scope>NUCLEOTIDE SEQUENCE [LARGE SCALE GENOMIC DNA]</scope>
    <source>
        <strain evidence="2 3">DM8</strain>
    </source>
</reference>
<evidence type="ECO:0000313" key="3">
    <source>
        <dbReference type="Proteomes" id="UP000664882"/>
    </source>
</evidence>
<feature type="compositionally biased region" description="Basic and acidic residues" evidence="1">
    <location>
        <begin position="60"/>
        <end position="71"/>
    </location>
</feature>
<accession>A0ABS3NEX6</accession>
<sequence length="71" mass="8299">MSEHESLRKAIAWIVEHTTIDEHLVNEASRRFDLSPLDDAFLQQYFVELQQPKSQTSPDNTDRKPENDQSD</sequence>
<name>A0ABS3NEX6_9GAMM</name>
<evidence type="ECO:0000256" key="1">
    <source>
        <dbReference type="SAM" id="MobiDB-lite"/>
    </source>
</evidence>